<dbReference type="STRING" id="158441.A0A226D2H1"/>
<dbReference type="GO" id="GO:0004726">
    <property type="term" value="F:non-membrane spanning protein tyrosine phosphatase activity"/>
    <property type="evidence" value="ECO:0007669"/>
    <property type="project" value="InterPro"/>
</dbReference>
<organism evidence="9 10">
    <name type="scientific">Folsomia candida</name>
    <name type="common">Springtail</name>
    <dbReference type="NCBI Taxonomy" id="158441"/>
    <lineage>
        <taxon>Eukaryota</taxon>
        <taxon>Metazoa</taxon>
        <taxon>Ecdysozoa</taxon>
        <taxon>Arthropoda</taxon>
        <taxon>Hexapoda</taxon>
        <taxon>Collembola</taxon>
        <taxon>Entomobryomorpha</taxon>
        <taxon>Isotomoidea</taxon>
        <taxon>Isotomidae</taxon>
        <taxon>Proisotominae</taxon>
        <taxon>Folsomia</taxon>
    </lineage>
</organism>
<dbReference type="InterPro" id="IPR036196">
    <property type="entry name" value="Ptyr_pPase_sf"/>
</dbReference>
<evidence type="ECO:0000256" key="2">
    <source>
        <dbReference type="ARBA" id="ARBA00011063"/>
    </source>
</evidence>
<protein>
    <recommendedName>
        <fullName evidence="7">Low molecular weight phosphotyrosine protein phosphatase</fullName>
        <shortName evidence="7">LMW-PTP</shortName>
        <shortName evidence="7">LMW-PTPase</shortName>
        <ecNumber evidence="7">3.1.3.2</ecNumber>
        <ecNumber evidence="7">3.1.3.48</ecNumber>
    </recommendedName>
    <alternativeName>
        <fullName evidence="7">Low molecular weight cytosolic acid phosphatase</fullName>
    </alternativeName>
</protein>
<feature type="domain" description="Phosphotyrosine protein phosphatase I" evidence="8">
    <location>
        <begin position="13"/>
        <end position="167"/>
    </location>
</feature>
<evidence type="ECO:0000313" key="9">
    <source>
        <dbReference type="EMBL" id="OXA38466.1"/>
    </source>
</evidence>
<dbReference type="PANTHER" id="PTHR11717">
    <property type="entry name" value="LOW MOLECULAR WEIGHT PROTEIN TYROSINE PHOSPHATASE"/>
    <property type="match status" value="1"/>
</dbReference>
<feature type="active site" evidence="6">
    <location>
        <position position="25"/>
    </location>
</feature>
<comment type="subcellular location">
    <subcellularLocation>
        <location evidence="1 7">Cytoplasm</location>
    </subcellularLocation>
</comment>
<name>A0A226D2H1_FOLCA</name>
<dbReference type="OrthoDB" id="3388at2759"/>
<gene>
    <name evidence="9" type="ORF">Fcan01_26709</name>
</gene>
<dbReference type="PANTHER" id="PTHR11717:SF7">
    <property type="entry name" value="LOW MOLECULAR WEIGHT PHOSPHOTYROSINE PROTEIN PHOSPHATASE"/>
    <property type="match status" value="1"/>
</dbReference>
<dbReference type="OMA" id="YQQVTRF"/>
<dbReference type="FunFam" id="3.40.50.2300:FF:000105">
    <property type="entry name" value="Low molecular weight phosphotyrosine protein"/>
    <property type="match status" value="1"/>
</dbReference>
<evidence type="ECO:0000256" key="3">
    <source>
        <dbReference type="ARBA" id="ARBA00022490"/>
    </source>
</evidence>
<dbReference type="InterPro" id="IPR002115">
    <property type="entry name" value="Tyr_Pase_low_mol_wt_mml"/>
</dbReference>
<comment type="caution">
    <text evidence="9">The sequence shown here is derived from an EMBL/GenBank/DDBJ whole genome shotgun (WGS) entry which is preliminary data.</text>
</comment>
<evidence type="ECO:0000256" key="4">
    <source>
        <dbReference type="ARBA" id="ARBA00022801"/>
    </source>
</evidence>
<dbReference type="PRINTS" id="PR00719">
    <property type="entry name" value="LMWPTPASE"/>
</dbReference>
<reference evidence="9 10" key="1">
    <citation type="submission" date="2015-12" db="EMBL/GenBank/DDBJ databases">
        <title>The genome of Folsomia candida.</title>
        <authorList>
            <person name="Faddeeva A."/>
            <person name="Derks M.F."/>
            <person name="Anvar Y."/>
            <person name="Smit S."/>
            <person name="Van Straalen N."/>
            <person name="Roelofs D."/>
        </authorList>
    </citation>
    <scope>NUCLEOTIDE SEQUENCE [LARGE SCALE GENOMIC DNA]</scope>
    <source>
        <strain evidence="9 10">VU population</strain>
        <tissue evidence="9">Whole body</tissue>
    </source>
</reference>
<dbReference type="InterPro" id="IPR023485">
    <property type="entry name" value="Ptyr_pPase"/>
</dbReference>
<evidence type="ECO:0000259" key="8">
    <source>
        <dbReference type="SMART" id="SM00226"/>
    </source>
</evidence>
<dbReference type="PRINTS" id="PR00720">
    <property type="entry name" value="MAMMALPTPASE"/>
</dbReference>
<feature type="active site" evidence="6">
    <location>
        <position position="19"/>
    </location>
</feature>
<dbReference type="AlphaFoldDB" id="A0A226D2H1"/>
<dbReference type="Gene3D" id="3.40.50.2300">
    <property type="match status" value="1"/>
</dbReference>
<evidence type="ECO:0000256" key="7">
    <source>
        <dbReference type="RuleBase" id="RU368115"/>
    </source>
</evidence>
<keyword evidence="3 7" id="KW-0963">Cytoplasm</keyword>
<dbReference type="GO" id="GO:0003993">
    <property type="term" value="F:acid phosphatase activity"/>
    <property type="evidence" value="ECO:0007669"/>
    <property type="project" value="UniProtKB-UniRule"/>
</dbReference>
<evidence type="ECO:0000256" key="5">
    <source>
        <dbReference type="ARBA" id="ARBA00022912"/>
    </source>
</evidence>
<accession>A0A226D2H1</accession>
<comment type="similarity">
    <text evidence="2 7">Belongs to the low molecular weight phosphotyrosine protein phosphatase family.</text>
</comment>
<comment type="catalytic activity">
    <reaction evidence="7">
        <text>a phosphate monoester + H2O = an alcohol + phosphate</text>
        <dbReference type="Rhea" id="RHEA:15017"/>
        <dbReference type="ChEBI" id="CHEBI:15377"/>
        <dbReference type="ChEBI" id="CHEBI:30879"/>
        <dbReference type="ChEBI" id="CHEBI:43474"/>
        <dbReference type="ChEBI" id="CHEBI:67140"/>
        <dbReference type="EC" id="3.1.3.2"/>
    </reaction>
</comment>
<dbReference type="Pfam" id="PF01451">
    <property type="entry name" value="LMWPc"/>
    <property type="match status" value="1"/>
</dbReference>
<evidence type="ECO:0000313" key="10">
    <source>
        <dbReference type="Proteomes" id="UP000198287"/>
    </source>
</evidence>
<dbReference type="SUPFAM" id="SSF52788">
    <property type="entry name" value="Phosphotyrosine protein phosphatases I"/>
    <property type="match status" value="1"/>
</dbReference>
<evidence type="ECO:0000256" key="1">
    <source>
        <dbReference type="ARBA" id="ARBA00004496"/>
    </source>
</evidence>
<keyword evidence="4 7" id="KW-0378">Hydrolase</keyword>
<dbReference type="EMBL" id="LNIX01000045">
    <property type="protein sequence ID" value="OXA38466.1"/>
    <property type="molecule type" value="Genomic_DNA"/>
</dbReference>
<dbReference type="Proteomes" id="UP000198287">
    <property type="component" value="Unassembled WGS sequence"/>
</dbReference>
<dbReference type="GO" id="GO:0005737">
    <property type="term" value="C:cytoplasm"/>
    <property type="evidence" value="ECO:0007669"/>
    <property type="project" value="UniProtKB-SubCell"/>
</dbReference>
<keyword evidence="10" id="KW-1185">Reference proteome</keyword>
<dbReference type="InterPro" id="IPR017867">
    <property type="entry name" value="Tyr_phospatase_low_mol_wt"/>
</dbReference>
<dbReference type="CDD" id="cd16343">
    <property type="entry name" value="LMWPTP"/>
    <property type="match status" value="1"/>
</dbReference>
<dbReference type="EC" id="3.1.3.2" evidence="7"/>
<comment type="catalytic activity">
    <reaction evidence="7">
        <text>O-phospho-L-tyrosyl-[protein] + H2O = L-tyrosyl-[protein] + phosphate</text>
        <dbReference type="Rhea" id="RHEA:10684"/>
        <dbReference type="Rhea" id="RHEA-COMP:10136"/>
        <dbReference type="Rhea" id="RHEA-COMP:20101"/>
        <dbReference type="ChEBI" id="CHEBI:15377"/>
        <dbReference type="ChEBI" id="CHEBI:43474"/>
        <dbReference type="ChEBI" id="CHEBI:46858"/>
        <dbReference type="ChEBI" id="CHEBI:61978"/>
        <dbReference type="EC" id="3.1.3.48"/>
    </reaction>
</comment>
<dbReference type="InterPro" id="IPR050438">
    <property type="entry name" value="LMW_PTPase"/>
</dbReference>
<comment type="function">
    <text evidence="7">Acts on tyrosine phosphorylated proteins, low-MW aryl phosphates and natural and synthetic acyl phosphates.</text>
</comment>
<evidence type="ECO:0000256" key="6">
    <source>
        <dbReference type="PIRSR" id="PIRSR617867-1"/>
    </source>
</evidence>
<feature type="active site" description="Proton donor" evidence="6">
    <location>
        <position position="140"/>
    </location>
</feature>
<dbReference type="EC" id="3.1.3.48" evidence="7"/>
<keyword evidence="5 7" id="KW-0904">Protein phosphatase</keyword>
<sequence>MASSSSSSCSNSKSVLFVCLGNICRSPIAEAVFRHLISKRGVASEWTVDSCGTIGYHTGKNPEVRARKVLKDRGLTDYEHQARIIKKADFEKFAYIIGMDLDNVLDLKRIQPPGSKAKIHRLGEFDKHALAGGEVKEVRDPYYDDDAEGFYVCYDQCMEACKGFLDNFEKPKPHQEAKE</sequence>
<dbReference type="SMART" id="SM00226">
    <property type="entry name" value="LMWPc"/>
    <property type="match status" value="1"/>
</dbReference>
<proteinExistence type="inferred from homology"/>